<evidence type="ECO:0000313" key="3">
    <source>
        <dbReference type="EMBL" id="KAB5589165.1"/>
    </source>
</evidence>
<dbReference type="Gene3D" id="1.10.10.1210">
    <property type="entry name" value="MAGE homology domain, winged helix WH2 motif"/>
    <property type="match status" value="1"/>
</dbReference>
<accession>A0A5N5QBP0</accession>
<dbReference type="PANTHER" id="PTHR11736">
    <property type="entry name" value="MELANOMA-ASSOCIATED ANTIGEN MAGE ANTIGEN"/>
    <property type="match status" value="1"/>
</dbReference>
<dbReference type="Gene3D" id="1.10.10.1200">
    <property type="entry name" value="MAGE homology domain, winged helix WH1 motif"/>
    <property type="match status" value="1"/>
</dbReference>
<dbReference type="InterPro" id="IPR041899">
    <property type="entry name" value="MAGE_WH2"/>
</dbReference>
<feature type="compositionally biased region" description="Low complexity" evidence="1">
    <location>
        <begin position="25"/>
        <end position="34"/>
    </location>
</feature>
<feature type="region of interest" description="Disordered" evidence="1">
    <location>
        <begin position="399"/>
        <end position="463"/>
    </location>
</feature>
<reference evidence="3 4" key="1">
    <citation type="journal article" date="2019" name="Fungal Biol. Biotechnol.">
        <title>Draft genome sequence of fastidious pathogen Ceratobasidium theobromae, which causes vascular-streak dieback in Theobroma cacao.</title>
        <authorList>
            <person name="Ali S.S."/>
            <person name="Asman A."/>
            <person name="Shao J."/>
            <person name="Firmansyah A.P."/>
            <person name="Susilo A.W."/>
            <person name="Rosmana A."/>
            <person name="McMahon P."/>
            <person name="Junaid M."/>
            <person name="Guest D."/>
            <person name="Kheng T.Y."/>
            <person name="Meinhardt L.W."/>
            <person name="Bailey B.A."/>
        </authorList>
    </citation>
    <scope>NUCLEOTIDE SEQUENCE [LARGE SCALE GENOMIC DNA]</scope>
    <source>
        <strain evidence="3 4">CT2</strain>
    </source>
</reference>
<protein>
    <submittedName>
        <fullName evidence="3">MAGE-domain containing protein</fullName>
    </submittedName>
</protein>
<feature type="region of interest" description="Disordered" evidence="1">
    <location>
        <begin position="1"/>
        <end position="74"/>
    </location>
</feature>
<feature type="compositionally biased region" description="Acidic residues" evidence="1">
    <location>
        <begin position="42"/>
        <end position="53"/>
    </location>
</feature>
<sequence>MAPPVKRYGAKRSSQAGPSQSQTPRGTQASSSQTQRRRRVVEEEEDEDEEPEMEQGGGGGGEDEDGGGEGGGDFERRVSLLVRLALSVEHSRGSLRREQINKFVFPNGGRAFNSVLAGANHNLRKVFGLELVELMTRAERDKVGAGEDNEDGEGVTGSSRRKNKGAQHLTFEVPELTFYDHIAGPSSKTYVVRSALDPALIALANKLDPQLTAAGEADLERLSTRNKTVNPDEEETISAASRAGGSILGWDVGGEGEGEWYNIMCVILGLVLVNGRSIPDNTLRGLLKPLGLTPNAEMFLPISNHRRRMKFPEFMTHLTKLGYLERTRATAANIGGTQPAKKRGRQSQVTAVGDDDEDGSAVEWRWGSRAHAEIGEKAVAEFMVDFMVERAMKDAARQLRRSTQARGEEEDEEDEENVGERSEKAKDKAALEARAEKMREAMIRDVERSAGGHLSDAGKGVSG</sequence>
<dbReference type="AlphaFoldDB" id="A0A5N5QBP0"/>
<dbReference type="Pfam" id="PF01454">
    <property type="entry name" value="MAGE"/>
    <property type="match status" value="1"/>
</dbReference>
<feature type="compositionally biased region" description="Acidic residues" evidence="1">
    <location>
        <begin position="408"/>
        <end position="417"/>
    </location>
</feature>
<evidence type="ECO:0000259" key="2">
    <source>
        <dbReference type="SMART" id="SM01373"/>
    </source>
</evidence>
<dbReference type="EMBL" id="SSOP01000308">
    <property type="protein sequence ID" value="KAB5589165.1"/>
    <property type="molecule type" value="Genomic_DNA"/>
</dbReference>
<dbReference type="GO" id="GO:0005634">
    <property type="term" value="C:nucleus"/>
    <property type="evidence" value="ECO:0007669"/>
    <property type="project" value="TreeGrafter"/>
</dbReference>
<evidence type="ECO:0000256" key="1">
    <source>
        <dbReference type="SAM" id="MobiDB-lite"/>
    </source>
</evidence>
<dbReference type="InterPro" id="IPR041898">
    <property type="entry name" value="MAGE_WH1"/>
</dbReference>
<feature type="domain" description="MAGE" evidence="2">
    <location>
        <begin position="81"/>
        <end position="379"/>
    </location>
</feature>
<organism evidence="3 4">
    <name type="scientific">Ceratobasidium theobromae</name>
    <dbReference type="NCBI Taxonomy" id="1582974"/>
    <lineage>
        <taxon>Eukaryota</taxon>
        <taxon>Fungi</taxon>
        <taxon>Dikarya</taxon>
        <taxon>Basidiomycota</taxon>
        <taxon>Agaricomycotina</taxon>
        <taxon>Agaricomycetes</taxon>
        <taxon>Cantharellales</taxon>
        <taxon>Ceratobasidiaceae</taxon>
        <taxon>Ceratobasidium</taxon>
    </lineage>
</organism>
<dbReference type="InterPro" id="IPR002190">
    <property type="entry name" value="MHD_dom"/>
</dbReference>
<feature type="compositionally biased region" description="Basic and acidic residues" evidence="1">
    <location>
        <begin position="418"/>
        <end position="450"/>
    </location>
</feature>
<dbReference type="InterPro" id="IPR037445">
    <property type="entry name" value="MAGE"/>
</dbReference>
<dbReference type="GO" id="GO:0006281">
    <property type="term" value="P:DNA repair"/>
    <property type="evidence" value="ECO:0007669"/>
    <property type="project" value="TreeGrafter"/>
</dbReference>
<keyword evidence="4" id="KW-1185">Reference proteome</keyword>
<dbReference type="SMART" id="SM01373">
    <property type="entry name" value="MAGE"/>
    <property type="match status" value="1"/>
</dbReference>
<feature type="compositionally biased region" description="Polar residues" evidence="1">
    <location>
        <begin position="12"/>
        <end position="24"/>
    </location>
</feature>
<evidence type="ECO:0000313" key="4">
    <source>
        <dbReference type="Proteomes" id="UP000383932"/>
    </source>
</evidence>
<feature type="region of interest" description="Disordered" evidence="1">
    <location>
        <begin position="333"/>
        <end position="360"/>
    </location>
</feature>
<proteinExistence type="predicted"/>
<name>A0A5N5QBP0_9AGAM</name>
<gene>
    <name evidence="3" type="ORF">CTheo_7391</name>
</gene>
<comment type="caution">
    <text evidence="3">The sequence shown here is derived from an EMBL/GenBank/DDBJ whole genome shotgun (WGS) entry which is preliminary data.</text>
</comment>
<dbReference type="Proteomes" id="UP000383932">
    <property type="component" value="Unassembled WGS sequence"/>
</dbReference>
<dbReference type="OrthoDB" id="205198at2759"/>
<dbReference type="PANTHER" id="PTHR11736:SF14">
    <property type="entry name" value="NSE3 HOMOLOG, SMC5-SMC6 COMPLEX COMPONENT"/>
    <property type="match status" value="1"/>
</dbReference>
<feature type="region of interest" description="Disordered" evidence="1">
    <location>
        <begin position="142"/>
        <end position="165"/>
    </location>
</feature>